<dbReference type="OrthoDB" id="7274111at2"/>
<feature type="domain" description="HTH iclR-type" evidence="4">
    <location>
        <begin position="14"/>
        <end position="75"/>
    </location>
</feature>
<name>A0A511CWM5_9PSEU</name>
<dbReference type="InterPro" id="IPR005471">
    <property type="entry name" value="Tscrpt_reg_IclR_N"/>
</dbReference>
<dbReference type="PROSITE" id="PS51078">
    <property type="entry name" value="ICLR_ED"/>
    <property type="match status" value="1"/>
</dbReference>
<dbReference type="InterPro" id="IPR050707">
    <property type="entry name" value="HTH_MetabolicPath_Reg"/>
</dbReference>
<organism evidence="6 7">
    <name type="scientific">Pseudonocardia asaccharolytica DSM 44247 = NBRC 16224</name>
    <dbReference type="NCBI Taxonomy" id="1123024"/>
    <lineage>
        <taxon>Bacteria</taxon>
        <taxon>Bacillati</taxon>
        <taxon>Actinomycetota</taxon>
        <taxon>Actinomycetes</taxon>
        <taxon>Pseudonocardiales</taxon>
        <taxon>Pseudonocardiaceae</taxon>
        <taxon>Pseudonocardia</taxon>
    </lineage>
</organism>
<dbReference type="InterPro" id="IPR036390">
    <property type="entry name" value="WH_DNA-bd_sf"/>
</dbReference>
<dbReference type="Gene3D" id="3.30.450.40">
    <property type="match status" value="2"/>
</dbReference>
<dbReference type="GO" id="GO:0003677">
    <property type="term" value="F:DNA binding"/>
    <property type="evidence" value="ECO:0007669"/>
    <property type="project" value="UniProtKB-KW"/>
</dbReference>
<keyword evidence="7" id="KW-1185">Reference proteome</keyword>
<reference evidence="6 7" key="1">
    <citation type="submission" date="2019-07" db="EMBL/GenBank/DDBJ databases">
        <title>Whole genome shotgun sequence of Pseudonocardia asaccharolytica NBRC 16224.</title>
        <authorList>
            <person name="Hosoyama A."/>
            <person name="Uohara A."/>
            <person name="Ohji S."/>
            <person name="Ichikawa N."/>
        </authorList>
    </citation>
    <scope>NUCLEOTIDE SEQUENCE [LARGE SCALE GENOMIC DNA]</scope>
    <source>
        <strain evidence="6 7">NBRC 16224</strain>
    </source>
</reference>
<protein>
    <submittedName>
        <fullName evidence="6">Transcriptional regulator</fullName>
    </submittedName>
</protein>
<dbReference type="AlphaFoldDB" id="A0A511CWM5"/>
<sequence>MTNPENVRNRTIYSQTLDRGIRVLHILAAAERKLSIQEVATGLGVHRSIAYRILRTLERHRLVERDAAGRYAPGVGLAPLARSVKPTLQSAALPEMSDLAGALGMTAFLVVRDHDEAVTIASVEPRHSHVHVAYRPGVRHPVDRGAPGLALLAGGPARPGERREVTVARKRGWATSFQEVLPGMRSVAAPIPTPDGAGTAAVAVVYVGARTGTGRIGERVMTAARAIAAELG</sequence>
<dbReference type="EMBL" id="BJVI01000004">
    <property type="protein sequence ID" value="GEL16877.1"/>
    <property type="molecule type" value="Genomic_DNA"/>
</dbReference>
<dbReference type="InterPro" id="IPR036388">
    <property type="entry name" value="WH-like_DNA-bd_sf"/>
</dbReference>
<dbReference type="SUPFAM" id="SSF55781">
    <property type="entry name" value="GAF domain-like"/>
    <property type="match status" value="1"/>
</dbReference>
<keyword evidence="3" id="KW-0804">Transcription</keyword>
<dbReference type="Pfam" id="PF09339">
    <property type="entry name" value="HTH_IclR"/>
    <property type="match status" value="1"/>
</dbReference>
<dbReference type="Gene3D" id="1.10.10.10">
    <property type="entry name" value="Winged helix-like DNA-binding domain superfamily/Winged helix DNA-binding domain"/>
    <property type="match status" value="1"/>
</dbReference>
<keyword evidence="2" id="KW-0238">DNA-binding</keyword>
<dbReference type="GO" id="GO:0003700">
    <property type="term" value="F:DNA-binding transcription factor activity"/>
    <property type="evidence" value="ECO:0007669"/>
    <property type="project" value="TreeGrafter"/>
</dbReference>
<proteinExistence type="predicted"/>
<evidence type="ECO:0000313" key="6">
    <source>
        <dbReference type="EMBL" id="GEL16877.1"/>
    </source>
</evidence>
<dbReference type="PANTHER" id="PTHR30136">
    <property type="entry name" value="HELIX-TURN-HELIX TRANSCRIPTIONAL REGULATOR, ICLR FAMILY"/>
    <property type="match status" value="1"/>
</dbReference>
<dbReference type="InterPro" id="IPR014757">
    <property type="entry name" value="Tscrpt_reg_IclR_C"/>
</dbReference>
<dbReference type="STRING" id="1123024.GCA_000423625_02291"/>
<dbReference type="GO" id="GO:0045892">
    <property type="term" value="P:negative regulation of DNA-templated transcription"/>
    <property type="evidence" value="ECO:0007669"/>
    <property type="project" value="TreeGrafter"/>
</dbReference>
<gene>
    <name evidence="6" type="ORF">PA7_07140</name>
</gene>
<dbReference type="PROSITE" id="PS51077">
    <property type="entry name" value="HTH_ICLR"/>
    <property type="match status" value="1"/>
</dbReference>
<dbReference type="Proteomes" id="UP000321328">
    <property type="component" value="Unassembled WGS sequence"/>
</dbReference>
<dbReference type="SUPFAM" id="SSF46785">
    <property type="entry name" value="Winged helix' DNA-binding domain"/>
    <property type="match status" value="1"/>
</dbReference>
<evidence type="ECO:0000256" key="2">
    <source>
        <dbReference type="ARBA" id="ARBA00023125"/>
    </source>
</evidence>
<dbReference type="SMART" id="SM00346">
    <property type="entry name" value="HTH_ICLR"/>
    <property type="match status" value="1"/>
</dbReference>
<keyword evidence="1" id="KW-0805">Transcription regulation</keyword>
<dbReference type="InterPro" id="IPR029016">
    <property type="entry name" value="GAF-like_dom_sf"/>
</dbReference>
<comment type="caution">
    <text evidence="6">The sequence shown here is derived from an EMBL/GenBank/DDBJ whole genome shotgun (WGS) entry which is preliminary data.</text>
</comment>
<dbReference type="PANTHER" id="PTHR30136:SF24">
    <property type="entry name" value="HTH-TYPE TRANSCRIPTIONAL REPRESSOR ALLR"/>
    <property type="match status" value="1"/>
</dbReference>
<evidence type="ECO:0000313" key="7">
    <source>
        <dbReference type="Proteomes" id="UP000321328"/>
    </source>
</evidence>
<evidence type="ECO:0000259" key="5">
    <source>
        <dbReference type="PROSITE" id="PS51078"/>
    </source>
</evidence>
<evidence type="ECO:0000256" key="1">
    <source>
        <dbReference type="ARBA" id="ARBA00023015"/>
    </source>
</evidence>
<evidence type="ECO:0000259" key="4">
    <source>
        <dbReference type="PROSITE" id="PS51077"/>
    </source>
</evidence>
<feature type="domain" description="IclR-ED" evidence="5">
    <location>
        <begin position="76"/>
        <end position="232"/>
    </location>
</feature>
<accession>A0A511CWM5</accession>
<evidence type="ECO:0000256" key="3">
    <source>
        <dbReference type="ARBA" id="ARBA00023163"/>
    </source>
</evidence>